<dbReference type="EMBL" id="LR633966">
    <property type="protein sequence ID" value="VUX54826.1"/>
    <property type="molecule type" value="Genomic_DNA"/>
</dbReference>
<sequence>MVVENNRLETQYRVGSEHQDSAHGSHPSGWWDSDRSRVVALHHFLVSYRVN</sequence>
<organism evidence="2">
    <name type="scientific">uncultured Woeseiaceae bacterium</name>
    <dbReference type="NCBI Taxonomy" id="1983305"/>
    <lineage>
        <taxon>Bacteria</taxon>
        <taxon>Pseudomonadati</taxon>
        <taxon>Pseudomonadota</taxon>
        <taxon>Gammaproteobacteria</taxon>
        <taxon>Woeseiales</taxon>
        <taxon>Woeseiaceae</taxon>
        <taxon>environmental samples</taxon>
    </lineage>
</organism>
<evidence type="ECO:0000313" key="2">
    <source>
        <dbReference type="EMBL" id="VUX54826.1"/>
    </source>
</evidence>
<gene>
    <name evidence="2" type="ORF">JTBB02_V1_10005</name>
</gene>
<name>A0A7D9H3K6_9GAMM</name>
<accession>A0A7D9H3K6</accession>
<feature type="region of interest" description="Disordered" evidence="1">
    <location>
        <begin position="13"/>
        <end position="32"/>
    </location>
</feature>
<evidence type="ECO:0000256" key="1">
    <source>
        <dbReference type="SAM" id="MobiDB-lite"/>
    </source>
</evidence>
<proteinExistence type="predicted"/>
<protein>
    <submittedName>
        <fullName evidence="2">Uncharacterized protein</fullName>
    </submittedName>
</protein>
<reference evidence="2" key="1">
    <citation type="submission" date="2019-07" db="EMBL/GenBank/DDBJ databases">
        <authorList>
            <person name="Weber M."/>
            <person name="Kostadinov I."/>
            <person name="Kostadinov D I."/>
        </authorList>
    </citation>
    <scope>NUCLEOTIDE SEQUENCE</scope>
    <source>
        <strain evidence="2">Gfbio:sag-sample-b02:053724c1-46a9-4a36-b237-ea2bf867836b</strain>
    </source>
</reference>
<dbReference type="AlphaFoldDB" id="A0A7D9H3K6"/>